<accession>A0A495R4N6</accession>
<feature type="transmembrane region" description="Helical" evidence="1">
    <location>
        <begin position="49"/>
        <end position="68"/>
    </location>
</feature>
<dbReference type="AlphaFoldDB" id="A0A495R4N6"/>
<dbReference type="InterPro" id="IPR058336">
    <property type="entry name" value="VP3-like_halobact-type"/>
</dbReference>
<keyword evidence="1" id="KW-0812">Transmembrane</keyword>
<evidence type="ECO:0000313" key="3">
    <source>
        <dbReference type="Proteomes" id="UP000268233"/>
    </source>
</evidence>
<reference evidence="2 3" key="1">
    <citation type="submission" date="2018-10" db="EMBL/GenBank/DDBJ databases">
        <title>Genomic Encyclopedia of Archaeal and Bacterial Type Strains, Phase II (KMG-II): from individual species to whole genera.</title>
        <authorList>
            <person name="Goeker M."/>
        </authorList>
    </citation>
    <scope>NUCLEOTIDE SEQUENCE [LARGE SCALE GENOMIC DNA]</scope>
    <source>
        <strain evidence="2 3">DSM 11927</strain>
    </source>
</reference>
<protein>
    <submittedName>
        <fullName evidence="2">Uncharacterized protein</fullName>
    </submittedName>
</protein>
<dbReference type="Pfam" id="PF26064">
    <property type="entry name" value="DUF8023"/>
    <property type="match status" value="1"/>
</dbReference>
<keyword evidence="1" id="KW-1133">Transmembrane helix</keyword>
<feature type="transmembrane region" description="Helical" evidence="1">
    <location>
        <begin position="114"/>
        <end position="131"/>
    </location>
</feature>
<name>A0A495R4N6_9EURY</name>
<dbReference type="Proteomes" id="UP000268233">
    <property type="component" value="Unassembled WGS sequence"/>
</dbReference>
<feature type="transmembrane region" description="Helical" evidence="1">
    <location>
        <begin position="16"/>
        <end position="37"/>
    </location>
</feature>
<sequence>MSVLDLPESVSINDAAGFPLAAVGAVVATGIGSVSLFGNDLASAVSTDVGVSLAAVLYLISFAVAWITNDRSLDDYSTRGDDTDPERLLVLGGPALMLAHEFIPAVGDFVTSNTYVATFVALALIGAYALVAHY</sequence>
<keyword evidence="3" id="KW-1185">Reference proteome</keyword>
<comment type="caution">
    <text evidence="2">The sequence shown here is derived from an EMBL/GenBank/DDBJ whole genome shotgun (WGS) entry which is preliminary data.</text>
</comment>
<proteinExistence type="predicted"/>
<gene>
    <name evidence="2" type="ORF">BDK61_1489</name>
</gene>
<evidence type="ECO:0000313" key="2">
    <source>
        <dbReference type="EMBL" id="RKS82189.1"/>
    </source>
</evidence>
<organism evidence="2 3">
    <name type="scientific">Haloarcula quadrata</name>
    <dbReference type="NCBI Taxonomy" id="182779"/>
    <lineage>
        <taxon>Archaea</taxon>
        <taxon>Methanobacteriati</taxon>
        <taxon>Methanobacteriota</taxon>
        <taxon>Stenosarchaea group</taxon>
        <taxon>Halobacteria</taxon>
        <taxon>Halobacteriales</taxon>
        <taxon>Haloarculaceae</taxon>
        <taxon>Haloarcula</taxon>
    </lineage>
</organism>
<dbReference type="EMBL" id="RBWW01000001">
    <property type="protein sequence ID" value="RKS82189.1"/>
    <property type="molecule type" value="Genomic_DNA"/>
</dbReference>
<keyword evidence="1" id="KW-0472">Membrane</keyword>
<evidence type="ECO:0000256" key="1">
    <source>
        <dbReference type="SAM" id="Phobius"/>
    </source>
</evidence>
<dbReference type="RefSeq" id="WP_121302875.1">
    <property type="nucleotide sequence ID" value="NZ_RBWW01000001.1"/>
</dbReference>